<sequence>MEMTVLGNRVSILTADGHKVVPIGGKMGDYFEGKDGKLRKGGGLGWLLAAFFVVADMAGGELLLYLQLLLDANFSPDLFYLL</sequence>
<organism evidence="2 3">
    <name type="scientific">Meloidogyne enterolobii</name>
    <name type="common">Root-knot nematode worm</name>
    <name type="synonym">Meloidogyne mayaguensis</name>
    <dbReference type="NCBI Taxonomy" id="390850"/>
    <lineage>
        <taxon>Eukaryota</taxon>
        <taxon>Metazoa</taxon>
        <taxon>Ecdysozoa</taxon>
        <taxon>Nematoda</taxon>
        <taxon>Chromadorea</taxon>
        <taxon>Rhabditida</taxon>
        <taxon>Tylenchina</taxon>
        <taxon>Tylenchomorpha</taxon>
        <taxon>Tylenchoidea</taxon>
        <taxon>Meloidogynidae</taxon>
        <taxon>Meloidogyninae</taxon>
        <taxon>Meloidogyne</taxon>
    </lineage>
</organism>
<name>A0A6V7U4A5_MELEN</name>
<accession>A0A6V7U4A5</accession>
<evidence type="ECO:0000313" key="3">
    <source>
        <dbReference type="Proteomes" id="UP000580250"/>
    </source>
</evidence>
<keyword evidence="1" id="KW-1133">Transmembrane helix</keyword>
<keyword evidence="1" id="KW-0472">Membrane</keyword>
<gene>
    <name evidence="2" type="ORF">MENT_LOCUS8209</name>
</gene>
<evidence type="ECO:0000256" key="1">
    <source>
        <dbReference type="SAM" id="Phobius"/>
    </source>
</evidence>
<dbReference type="EMBL" id="CAJEWN010000034">
    <property type="protein sequence ID" value="CAD2145204.1"/>
    <property type="molecule type" value="Genomic_DNA"/>
</dbReference>
<protein>
    <submittedName>
        <fullName evidence="2">Uncharacterized protein</fullName>
    </submittedName>
</protein>
<proteinExistence type="predicted"/>
<dbReference type="AlphaFoldDB" id="A0A6V7U4A5"/>
<reference evidence="2 3" key="1">
    <citation type="submission" date="2020-08" db="EMBL/GenBank/DDBJ databases">
        <authorList>
            <person name="Koutsovoulos G."/>
            <person name="Danchin GJ E."/>
        </authorList>
    </citation>
    <scope>NUCLEOTIDE SEQUENCE [LARGE SCALE GENOMIC DNA]</scope>
</reference>
<dbReference type="Proteomes" id="UP000580250">
    <property type="component" value="Unassembled WGS sequence"/>
</dbReference>
<keyword evidence="1" id="KW-0812">Transmembrane</keyword>
<comment type="caution">
    <text evidence="2">The sequence shown here is derived from an EMBL/GenBank/DDBJ whole genome shotgun (WGS) entry which is preliminary data.</text>
</comment>
<evidence type="ECO:0000313" key="2">
    <source>
        <dbReference type="EMBL" id="CAD2145204.1"/>
    </source>
</evidence>
<feature type="transmembrane region" description="Helical" evidence="1">
    <location>
        <begin position="44"/>
        <end position="66"/>
    </location>
</feature>